<evidence type="ECO:0000256" key="2">
    <source>
        <dbReference type="ARBA" id="ARBA00005199"/>
    </source>
</evidence>
<comment type="caution">
    <text evidence="8">The sequence shown here is derived from an EMBL/GenBank/DDBJ whole genome shotgun (WGS) entry which is preliminary data.</text>
</comment>
<evidence type="ECO:0000256" key="7">
    <source>
        <dbReference type="SAM" id="MobiDB-lite"/>
    </source>
</evidence>
<evidence type="ECO:0000256" key="5">
    <source>
        <dbReference type="ARBA" id="ARBA00024179"/>
    </source>
</evidence>
<feature type="compositionally biased region" description="Basic and acidic residues" evidence="7">
    <location>
        <begin position="1"/>
        <end position="21"/>
    </location>
</feature>
<dbReference type="InterPro" id="IPR023214">
    <property type="entry name" value="HAD_sf"/>
</dbReference>
<dbReference type="NCBIfam" id="TIGR01484">
    <property type="entry name" value="HAD-SF-IIB"/>
    <property type="match status" value="1"/>
</dbReference>
<dbReference type="EC" id="3.1.3.12" evidence="6"/>
<proteinExistence type="inferred from homology"/>
<keyword evidence="6" id="KW-0479">Metal-binding</keyword>
<evidence type="ECO:0000256" key="1">
    <source>
        <dbReference type="ARBA" id="ARBA00000500"/>
    </source>
</evidence>
<evidence type="ECO:0000313" key="8">
    <source>
        <dbReference type="EMBL" id="MDC5699001.1"/>
    </source>
</evidence>
<dbReference type="Proteomes" id="UP001150259">
    <property type="component" value="Unassembled WGS sequence"/>
</dbReference>
<comment type="cofactor">
    <cofactor evidence="6">
        <name>Mg(2+)</name>
        <dbReference type="ChEBI" id="CHEBI:18420"/>
    </cofactor>
</comment>
<dbReference type="SUPFAM" id="SSF56784">
    <property type="entry name" value="HAD-like"/>
    <property type="match status" value="1"/>
</dbReference>
<accession>A0ABT5GMW3</accession>
<dbReference type="NCBIfam" id="TIGR00685">
    <property type="entry name" value="T6PP"/>
    <property type="match status" value="1"/>
</dbReference>
<organism evidence="8 9">
    <name type="scientific">Intrasporangium calvum</name>
    <dbReference type="NCBI Taxonomy" id="53358"/>
    <lineage>
        <taxon>Bacteria</taxon>
        <taxon>Bacillati</taxon>
        <taxon>Actinomycetota</taxon>
        <taxon>Actinomycetes</taxon>
        <taxon>Micrococcales</taxon>
        <taxon>Intrasporangiaceae</taxon>
        <taxon>Intrasporangium</taxon>
    </lineage>
</organism>
<dbReference type="InterPro" id="IPR006379">
    <property type="entry name" value="HAD-SF_hydro_IIB"/>
</dbReference>
<evidence type="ECO:0000256" key="6">
    <source>
        <dbReference type="RuleBase" id="RU361117"/>
    </source>
</evidence>
<comment type="pathway">
    <text evidence="2 6">Glycan biosynthesis; trehalose biosynthesis.</text>
</comment>
<comment type="function">
    <text evidence="5 6">Removes the phosphate from trehalose 6-phosphate to produce free trehalose.</text>
</comment>
<dbReference type="PANTHER" id="PTHR43768">
    <property type="entry name" value="TREHALOSE 6-PHOSPHATE PHOSPHATASE"/>
    <property type="match status" value="1"/>
</dbReference>
<evidence type="ECO:0000313" key="9">
    <source>
        <dbReference type="Proteomes" id="UP001150259"/>
    </source>
</evidence>
<dbReference type="Gene3D" id="3.30.70.1020">
    <property type="entry name" value="Trehalose-6-phosphate phosphatase related protein, domain 2"/>
    <property type="match status" value="1"/>
</dbReference>
<dbReference type="InterPro" id="IPR036412">
    <property type="entry name" value="HAD-like_sf"/>
</dbReference>
<dbReference type="EMBL" id="JAPFQL010000100">
    <property type="protein sequence ID" value="MDC5699001.1"/>
    <property type="molecule type" value="Genomic_DNA"/>
</dbReference>
<sequence length="288" mass="29740">MSHETQPDGRTDGRTDDRTGDRPGGIPDVALRQALVAAGSADGLLVATDFDGVLAPFDVDPMAVRPVAGGLEALRELAAHPATTVALVSGRDLGTLRTLTGVADGEPIVLIGSHGAESSDDAVRSAMEAAAVTAEDQALLDSLTAEITTLVTERHPAAGLEHKAAAIVVHTRGLSPDIADAAVAEAREVALAHPGVKVLKGKSVLELSVSHADKGSAVTALGRARGATARVYFGDDVTDEDVFTRMTRPEDVTVKVGRGSTAARYRVEDEMAVVEALEQLAAARRPAP</sequence>
<protein>
    <recommendedName>
        <fullName evidence="6">Trehalose 6-phosphate phosphatase</fullName>
        <ecNumber evidence="6">3.1.3.12</ecNumber>
    </recommendedName>
</protein>
<comment type="catalytic activity">
    <reaction evidence="1 6">
        <text>alpha,alpha-trehalose 6-phosphate + H2O = alpha,alpha-trehalose + phosphate</text>
        <dbReference type="Rhea" id="RHEA:23420"/>
        <dbReference type="ChEBI" id="CHEBI:15377"/>
        <dbReference type="ChEBI" id="CHEBI:16551"/>
        <dbReference type="ChEBI" id="CHEBI:43474"/>
        <dbReference type="ChEBI" id="CHEBI:58429"/>
        <dbReference type="EC" id="3.1.3.12"/>
    </reaction>
</comment>
<keyword evidence="6" id="KW-0460">Magnesium</keyword>
<feature type="region of interest" description="Disordered" evidence="7">
    <location>
        <begin position="1"/>
        <end position="27"/>
    </location>
</feature>
<dbReference type="RefSeq" id="WP_272463559.1">
    <property type="nucleotide sequence ID" value="NZ_JAPFQL010000100.1"/>
</dbReference>
<keyword evidence="9" id="KW-1185">Reference proteome</keyword>
<dbReference type="Pfam" id="PF02358">
    <property type="entry name" value="Trehalose_PPase"/>
    <property type="match status" value="1"/>
</dbReference>
<reference evidence="8 9" key="1">
    <citation type="submission" date="2022-11" db="EMBL/GenBank/DDBJ databases">
        <title>Anaerobic phenanthrene biodegradation by a DNRA strain PheN6.</title>
        <authorList>
            <person name="Zhang Z."/>
        </authorList>
    </citation>
    <scope>NUCLEOTIDE SEQUENCE [LARGE SCALE GENOMIC DNA]</scope>
    <source>
        <strain evidence="8 9">PheN6</strain>
    </source>
</reference>
<name>A0ABT5GMW3_9MICO</name>
<dbReference type="PANTHER" id="PTHR43768:SF3">
    <property type="entry name" value="TREHALOSE 6-PHOSPHATE PHOSPHATASE"/>
    <property type="match status" value="1"/>
</dbReference>
<dbReference type="InterPro" id="IPR044651">
    <property type="entry name" value="OTSB-like"/>
</dbReference>
<evidence type="ECO:0000256" key="3">
    <source>
        <dbReference type="ARBA" id="ARBA00008770"/>
    </source>
</evidence>
<gene>
    <name evidence="8" type="primary">otsB</name>
    <name evidence="8" type="ORF">OO014_17255</name>
</gene>
<dbReference type="InterPro" id="IPR003337">
    <property type="entry name" value="Trehalose_PPase"/>
</dbReference>
<dbReference type="Gene3D" id="3.40.50.1000">
    <property type="entry name" value="HAD superfamily/HAD-like"/>
    <property type="match status" value="1"/>
</dbReference>
<keyword evidence="4 6" id="KW-0378">Hydrolase</keyword>
<comment type="similarity">
    <text evidence="3 6">Belongs to the trehalose phosphatase family.</text>
</comment>
<dbReference type="GO" id="GO:0004805">
    <property type="term" value="F:trehalose-phosphatase activity"/>
    <property type="evidence" value="ECO:0007669"/>
    <property type="project" value="UniProtKB-EC"/>
</dbReference>
<evidence type="ECO:0000256" key="4">
    <source>
        <dbReference type="ARBA" id="ARBA00022801"/>
    </source>
</evidence>